<feature type="transmembrane region" description="Helical" evidence="6">
    <location>
        <begin position="66"/>
        <end position="99"/>
    </location>
</feature>
<dbReference type="InterPro" id="IPR051415">
    <property type="entry name" value="LAAT-1"/>
</dbReference>
<feature type="transmembrane region" description="Helical" evidence="6">
    <location>
        <begin position="35"/>
        <end position="54"/>
    </location>
</feature>
<feature type="transmembrane region" description="Helical" evidence="6">
    <location>
        <begin position="151"/>
        <end position="169"/>
    </location>
</feature>
<name>A0A2B7WQP9_POLH7</name>
<dbReference type="InterPro" id="IPR006603">
    <property type="entry name" value="PQ-loop_rpt"/>
</dbReference>
<evidence type="ECO:0000256" key="2">
    <source>
        <dbReference type="ARBA" id="ARBA00022692"/>
    </source>
</evidence>
<proteinExistence type="predicted"/>
<feature type="transmembrane region" description="Helical" evidence="6">
    <location>
        <begin position="181"/>
        <end position="203"/>
    </location>
</feature>
<dbReference type="EMBL" id="PDNA01000284">
    <property type="protein sequence ID" value="PGG98827.1"/>
    <property type="molecule type" value="Genomic_DNA"/>
</dbReference>
<protein>
    <recommendedName>
        <fullName evidence="9">PQ loop repeat protein</fullName>
    </recommendedName>
</protein>
<feature type="region of interest" description="Disordered" evidence="5">
    <location>
        <begin position="246"/>
        <end position="299"/>
    </location>
</feature>
<evidence type="ECO:0000313" key="8">
    <source>
        <dbReference type="Proteomes" id="UP000224634"/>
    </source>
</evidence>
<evidence type="ECO:0000256" key="4">
    <source>
        <dbReference type="ARBA" id="ARBA00023136"/>
    </source>
</evidence>
<reference evidence="7 8" key="1">
    <citation type="submission" date="2017-10" db="EMBL/GenBank/DDBJ databases">
        <title>Comparative genomics in systemic dimorphic fungi from Ajellomycetaceae.</title>
        <authorList>
            <person name="Munoz J.F."/>
            <person name="Mcewen J.G."/>
            <person name="Clay O.K."/>
            <person name="Cuomo C.A."/>
        </authorList>
    </citation>
    <scope>NUCLEOTIDE SEQUENCE [LARGE SCALE GENOMIC DNA]</scope>
    <source>
        <strain evidence="7 8">UAMH7299</strain>
    </source>
</reference>
<keyword evidence="3 6" id="KW-1133">Transmembrane helix</keyword>
<keyword evidence="8" id="KW-1185">Reference proteome</keyword>
<keyword evidence="4 6" id="KW-0472">Membrane</keyword>
<dbReference type="Pfam" id="PF04193">
    <property type="entry name" value="PQ-loop"/>
    <property type="match status" value="2"/>
</dbReference>
<dbReference type="PANTHER" id="PTHR16201:SF11">
    <property type="entry name" value="PQ-LOOP REPEAT-CONTAINING PROTEIN"/>
    <property type="match status" value="1"/>
</dbReference>
<keyword evidence="2 6" id="KW-0812">Transmembrane</keyword>
<evidence type="ECO:0008006" key="9">
    <source>
        <dbReference type="Google" id="ProtNLM"/>
    </source>
</evidence>
<comment type="subcellular location">
    <subcellularLocation>
        <location evidence="1">Membrane</location>
        <topology evidence="1">Multi-pass membrane protein</topology>
    </subcellularLocation>
</comment>
<organism evidence="7 8">
    <name type="scientific">Polytolypa hystricis (strain UAMH7299)</name>
    <dbReference type="NCBI Taxonomy" id="1447883"/>
    <lineage>
        <taxon>Eukaryota</taxon>
        <taxon>Fungi</taxon>
        <taxon>Dikarya</taxon>
        <taxon>Ascomycota</taxon>
        <taxon>Pezizomycotina</taxon>
        <taxon>Eurotiomycetes</taxon>
        <taxon>Eurotiomycetidae</taxon>
        <taxon>Onygenales</taxon>
        <taxon>Onygenales incertae sedis</taxon>
        <taxon>Polytolypa</taxon>
    </lineage>
</organism>
<dbReference type="OrthoDB" id="19344at2759"/>
<accession>A0A2B7WQP9</accession>
<evidence type="ECO:0000256" key="1">
    <source>
        <dbReference type="ARBA" id="ARBA00004141"/>
    </source>
</evidence>
<dbReference type="SMART" id="SM00679">
    <property type="entry name" value="CTNS"/>
    <property type="match status" value="2"/>
</dbReference>
<comment type="caution">
    <text evidence="7">The sequence shown here is derived from an EMBL/GenBank/DDBJ whole genome shotgun (WGS) entry which is preliminary data.</text>
</comment>
<dbReference type="PANTHER" id="PTHR16201">
    <property type="entry name" value="SEVEN TRANSMEMBRANE PROTEIN 1-RELATED"/>
    <property type="match status" value="1"/>
</dbReference>
<evidence type="ECO:0000256" key="5">
    <source>
        <dbReference type="SAM" id="MobiDB-lite"/>
    </source>
</evidence>
<evidence type="ECO:0000256" key="6">
    <source>
        <dbReference type="SAM" id="Phobius"/>
    </source>
</evidence>
<dbReference type="AlphaFoldDB" id="A0A2B7WQP9"/>
<feature type="compositionally biased region" description="Acidic residues" evidence="5">
    <location>
        <begin position="265"/>
        <end position="279"/>
    </location>
</feature>
<feature type="transmembrane region" description="Helical" evidence="6">
    <location>
        <begin position="215"/>
        <end position="235"/>
    </location>
</feature>
<feature type="transmembrane region" description="Helical" evidence="6">
    <location>
        <begin position="119"/>
        <end position="145"/>
    </location>
</feature>
<dbReference type="Proteomes" id="UP000224634">
    <property type="component" value="Unassembled WGS sequence"/>
</dbReference>
<dbReference type="Gene3D" id="1.20.1280.290">
    <property type="match status" value="1"/>
</dbReference>
<evidence type="ECO:0000256" key="3">
    <source>
        <dbReference type="ARBA" id="ARBA00022989"/>
    </source>
</evidence>
<gene>
    <name evidence="7" type="ORF">AJ80_09464</name>
</gene>
<feature type="compositionally biased region" description="Low complexity" evidence="5">
    <location>
        <begin position="255"/>
        <end position="264"/>
    </location>
</feature>
<feature type="compositionally biased region" description="Polar residues" evidence="5">
    <location>
        <begin position="284"/>
        <end position="299"/>
    </location>
</feature>
<sequence length="299" mass="32567">MSDGRAILIGILFSYLPQHYRIISRRSSFGISPYFVLLGTTSATFGFLNILVLPRSAQDIECCKDISGFACFAGLLGIFQVGIQTTCFYIVLLLFVAYFPRATPIPTSNDKTKHPTFRVALGVLAICILHGLTTSIMALTVVYAYPSHRQLCANIFGILAAILSSIQYFPQIYTTFQLRRVGSLSIPMMCIQTPGSIVWAASLAARLGAEGWSTWGVYIVTAMLQGTLLAMAIYFEYINPTKSVDDLNSDRVAGEEGCSSPSSSSEEEEAEDQQFDPTEETPLLQDSASSARQGVNGTT</sequence>
<evidence type="ECO:0000313" key="7">
    <source>
        <dbReference type="EMBL" id="PGG98827.1"/>
    </source>
</evidence>
<dbReference type="GO" id="GO:0016020">
    <property type="term" value="C:membrane"/>
    <property type="evidence" value="ECO:0007669"/>
    <property type="project" value="UniProtKB-SubCell"/>
</dbReference>